<evidence type="ECO:0000313" key="11">
    <source>
        <dbReference type="Proteomes" id="UP001174909"/>
    </source>
</evidence>
<evidence type="ECO:0000256" key="4">
    <source>
        <dbReference type="ARBA" id="ARBA00012715"/>
    </source>
</evidence>
<dbReference type="EC" id="3.5.4.16" evidence="4"/>
<dbReference type="EMBL" id="CASHTH010002859">
    <property type="protein sequence ID" value="CAI8036297.1"/>
    <property type="molecule type" value="Genomic_DNA"/>
</dbReference>
<dbReference type="InterPro" id="IPR018234">
    <property type="entry name" value="GTP_CycHdrlase_I_CS"/>
</dbReference>
<name>A0AA35X3C2_GEOBA</name>
<evidence type="ECO:0000259" key="9">
    <source>
        <dbReference type="Pfam" id="PF01227"/>
    </source>
</evidence>
<dbReference type="GO" id="GO:0046654">
    <property type="term" value="P:tetrahydrofolate biosynthetic process"/>
    <property type="evidence" value="ECO:0007669"/>
    <property type="project" value="InterPro"/>
</dbReference>
<evidence type="ECO:0000313" key="10">
    <source>
        <dbReference type="EMBL" id="CAI8036297.1"/>
    </source>
</evidence>
<evidence type="ECO:0000256" key="8">
    <source>
        <dbReference type="ARBA" id="ARBA00030854"/>
    </source>
</evidence>
<dbReference type="NCBIfam" id="TIGR00063">
    <property type="entry name" value="folE"/>
    <property type="match status" value="1"/>
</dbReference>
<proteinExistence type="inferred from homology"/>
<evidence type="ECO:0000256" key="2">
    <source>
        <dbReference type="ARBA" id="ARBA00005080"/>
    </source>
</evidence>
<comment type="pathway">
    <text evidence="2">Cofactor biosynthesis; 7,8-dihydroneopterin triphosphate biosynthesis; 7,8-dihydroneopterin triphosphate from GTP: step 1/1.</text>
</comment>
<organism evidence="10 11">
    <name type="scientific">Geodia barretti</name>
    <name type="common">Barrett's horny sponge</name>
    <dbReference type="NCBI Taxonomy" id="519541"/>
    <lineage>
        <taxon>Eukaryota</taxon>
        <taxon>Metazoa</taxon>
        <taxon>Porifera</taxon>
        <taxon>Demospongiae</taxon>
        <taxon>Heteroscleromorpha</taxon>
        <taxon>Tetractinellida</taxon>
        <taxon>Astrophorina</taxon>
        <taxon>Geodiidae</taxon>
        <taxon>Geodia</taxon>
    </lineage>
</organism>
<dbReference type="GO" id="GO:0006729">
    <property type="term" value="P:tetrahydrobiopterin biosynthetic process"/>
    <property type="evidence" value="ECO:0007669"/>
    <property type="project" value="UniProtKB-KW"/>
</dbReference>
<sequence length="221" mass="24788">MVADPSTSDYTNLVTSNGYEPAMFDPGVTLNRATKARIADGINEILKAIGSENLDPQGTERTPLRVAEMFDELLSGYSIDPEQLLNGALFDVEYDQMVVVKSIEYYSLCEHHLLPFYGYAHVGYLPDKKVVGLSKIPRIVDMFARRLQVQERMTQEIASFLNTLIEPRGVGVVVEGTHMCTVMRGVRKQDPRMITSAMMGSLLDNPATRDEFMEHLRNPTL</sequence>
<evidence type="ECO:0000256" key="6">
    <source>
        <dbReference type="ARBA" id="ARBA00022801"/>
    </source>
</evidence>
<dbReference type="InterPro" id="IPR043133">
    <property type="entry name" value="GTP-CH-I_C/QueF"/>
</dbReference>
<dbReference type="PROSITE" id="PS00859">
    <property type="entry name" value="GTP_CYCLOHYDROL_1_1"/>
    <property type="match status" value="1"/>
</dbReference>
<dbReference type="NCBIfam" id="NF006826">
    <property type="entry name" value="PRK09347.1-3"/>
    <property type="match status" value="1"/>
</dbReference>
<evidence type="ECO:0000256" key="5">
    <source>
        <dbReference type="ARBA" id="ARBA00017272"/>
    </source>
</evidence>
<accession>A0AA35X3C2</accession>
<evidence type="ECO:0000256" key="1">
    <source>
        <dbReference type="ARBA" id="ARBA00001052"/>
    </source>
</evidence>
<keyword evidence="6" id="KW-0378">Hydrolase</keyword>
<dbReference type="Pfam" id="PF01227">
    <property type="entry name" value="GTP_cyclohydroI"/>
    <property type="match status" value="1"/>
</dbReference>
<evidence type="ECO:0000256" key="7">
    <source>
        <dbReference type="ARBA" id="ARBA00023007"/>
    </source>
</evidence>
<dbReference type="GO" id="GO:0008270">
    <property type="term" value="F:zinc ion binding"/>
    <property type="evidence" value="ECO:0007669"/>
    <property type="project" value="TreeGrafter"/>
</dbReference>
<reference evidence="10" key="1">
    <citation type="submission" date="2023-03" db="EMBL/GenBank/DDBJ databases">
        <authorList>
            <person name="Steffen K."/>
            <person name="Cardenas P."/>
        </authorList>
    </citation>
    <scope>NUCLEOTIDE SEQUENCE</scope>
</reference>
<keyword evidence="11" id="KW-1185">Reference proteome</keyword>
<protein>
    <recommendedName>
        <fullName evidence="5">GTP cyclohydrolase 1</fullName>
        <ecNumber evidence="4">3.5.4.16</ecNumber>
    </recommendedName>
    <alternativeName>
        <fullName evidence="8">GTP cyclohydrolase I</fullName>
    </alternativeName>
</protein>
<dbReference type="FunFam" id="3.30.1130.10:FF:000001">
    <property type="entry name" value="GTP cyclohydrolase 1"/>
    <property type="match status" value="1"/>
</dbReference>
<dbReference type="Proteomes" id="UP001174909">
    <property type="component" value="Unassembled WGS sequence"/>
</dbReference>
<dbReference type="GO" id="GO:0005525">
    <property type="term" value="F:GTP binding"/>
    <property type="evidence" value="ECO:0007669"/>
    <property type="project" value="TreeGrafter"/>
</dbReference>
<dbReference type="HAMAP" id="MF_00223">
    <property type="entry name" value="FolE"/>
    <property type="match status" value="1"/>
</dbReference>
<dbReference type="InterPro" id="IPR020602">
    <property type="entry name" value="GTP_CycHdrlase_I_dom"/>
</dbReference>
<dbReference type="PANTHER" id="PTHR11109:SF7">
    <property type="entry name" value="GTP CYCLOHYDROLASE 1"/>
    <property type="match status" value="1"/>
</dbReference>
<dbReference type="InterPro" id="IPR043134">
    <property type="entry name" value="GTP-CH-I_N"/>
</dbReference>
<dbReference type="Gene3D" id="3.30.1130.10">
    <property type="match status" value="1"/>
</dbReference>
<dbReference type="NCBIfam" id="NF006825">
    <property type="entry name" value="PRK09347.1-2"/>
    <property type="match status" value="1"/>
</dbReference>
<gene>
    <name evidence="10" type="ORF">GBAR_LOCUS20346</name>
</gene>
<dbReference type="GO" id="GO:0005737">
    <property type="term" value="C:cytoplasm"/>
    <property type="evidence" value="ECO:0007669"/>
    <property type="project" value="TreeGrafter"/>
</dbReference>
<keyword evidence="7" id="KW-0783">Tetrahydrobiopterin biosynthesis</keyword>
<dbReference type="InterPro" id="IPR001474">
    <property type="entry name" value="GTP_CycHdrlase_I"/>
</dbReference>
<comment type="catalytic activity">
    <reaction evidence="1">
        <text>GTP + H2O = 7,8-dihydroneopterin 3'-triphosphate + formate + H(+)</text>
        <dbReference type="Rhea" id="RHEA:17473"/>
        <dbReference type="ChEBI" id="CHEBI:15377"/>
        <dbReference type="ChEBI" id="CHEBI:15378"/>
        <dbReference type="ChEBI" id="CHEBI:15740"/>
        <dbReference type="ChEBI" id="CHEBI:37565"/>
        <dbReference type="ChEBI" id="CHEBI:58462"/>
        <dbReference type="EC" id="3.5.4.16"/>
    </reaction>
</comment>
<dbReference type="PANTHER" id="PTHR11109">
    <property type="entry name" value="GTP CYCLOHYDROLASE I"/>
    <property type="match status" value="1"/>
</dbReference>
<evidence type="ECO:0000256" key="3">
    <source>
        <dbReference type="ARBA" id="ARBA00008085"/>
    </source>
</evidence>
<dbReference type="Gene3D" id="1.10.286.10">
    <property type="match status" value="1"/>
</dbReference>
<dbReference type="SUPFAM" id="SSF55620">
    <property type="entry name" value="Tetrahydrobiopterin biosynthesis enzymes-like"/>
    <property type="match status" value="1"/>
</dbReference>
<comment type="similarity">
    <text evidence="3">Belongs to the GTP cyclohydrolase I family.</text>
</comment>
<dbReference type="GO" id="GO:0003934">
    <property type="term" value="F:GTP cyclohydrolase I activity"/>
    <property type="evidence" value="ECO:0007669"/>
    <property type="project" value="UniProtKB-EC"/>
</dbReference>
<comment type="caution">
    <text evidence="10">The sequence shown here is derived from an EMBL/GenBank/DDBJ whole genome shotgun (WGS) entry which is preliminary data.</text>
</comment>
<dbReference type="PROSITE" id="PS00860">
    <property type="entry name" value="GTP_CYCLOHYDROL_1_2"/>
    <property type="match status" value="1"/>
</dbReference>
<feature type="domain" description="GTP cyclohydrolase I" evidence="9">
    <location>
        <begin position="40"/>
        <end position="216"/>
    </location>
</feature>
<dbReference type="AlphaFoldDB" id="A0AA35X3C2"/>